<sequence>MGTRVPLSRRSLLKSAGGVALLAGIGAPAIVRAQSDVIRIGHLTPRTGFLGPLGEYGVMAIDLAVEELNAAGGVNGRKIELLKEDSVNPQTASTKAERMIERDKVACIIGEISSASCLTIAQVAQRNKTLYVNTGGNSDALRGADCKKFMFHVESQNSMYVKSVGRSFLNAGLVKGKSWYSLTADYAFGHDLLKVAKRFMESNGGKFAGDELVPTDATDFSAYLLKIRSAKPDLVVLNLAGNQITNFLKQYAEFGLTFPVGGFGFDTALAWAAGKGNFVGTWPVVWHHLIDTPGSKAFVGAFTKKYGKPPENQAWGDYIAMKIVAQSMNELKTPDSAKLIEHWEKGAKFDLLKTRPGYFRASDHQLMHEMYAVTALPADQVKNQWDIFTSSGPVPGPNEDLEVIASTKDEASCTFA</sequence>
<evidence type="ECO:0000313" key="5">
    <source>
        <dbReference type="EMBL" id="PSC03676.1"/>
    </source>
</evidence>
<evidence type="ECO:0000256" key="1">
    <source>
        <dbReference type="ARBA" id="ARBA00010062"/>
    </source>
</evidence>
<reference evidence="6" key="1">
    <citation type="submission" date="2018-03" db="EMBL/GenBank/DDBJ databases">
        <authorList>
            <person name="Sun L."/>
            <person name="Liu H."/>
            <person name="Chen W."/>
            <person name="Huang K."/>
            <person name="Liu W."/>
            <person name="Gao X."/>
        </authorList>
    </citation>
    <scope>NUCLEOTIDE SEQUENCE [LARGE SCALE GENOMIC DNA]</scope>
    <source>
        <strain evidence="6">SH9</strain>
    </source>
</reference>
<dbReference type="PANTHER" id="PTHR30483">
    <property type="entry name" value="LEUCINE-SPECIFIC-BINDING PROTEIN"/>
    <property type="match status" value="1"/>
</dbReference>
<dbReference type="Proteomes" id="UP000239772">
    <property type="component" value="Unassembled WGS sequence"/>
</dbReference>
<dbReference type="GO" id="GO:0006865">
    <property type="term" value="P:amino acid transport"/>
    <property type="evidence" value="ECO:0007669"/>
    <property type="project" value="UniProtKB-KW"/>
</dbReference>
<keyword evidence="3" id="KW-0813">Transport</keyword>
<evidence type="ECO:0000256" key="2">
    <source>
        <dbReference type="ARBA" id="ARBA00022729"/>
    </source>
</evidence>
<dbReference type="Pfam" id="PF13458">
    <property type="entry name" value="Peripla_BP_6"/>
    <property type="match status" value="1"/>
</dbReference>
<dbReference type="SUPFAM" id="SSF53822">
    <property type="entry name" value="Periplasmic binding protein-like I"/>
    <property type="match status" value="1"/>
</dbReference>
<dbReference type="InterPro" id="IPR028081">
    <property type="entry name" value="Leu-bd"/>
</dbReference>
<dbReference type="CDD" id="cd06268">
    <property type="entry name" value="PBP1_ABC_transporter_LIVBP-like"/>
    <property type="match status" value="1"/>
</dbReference>
<dbReference type="InterPro" id="IPR051010">
    <property type="entry name" value="BCAA_transport"/>
</dbReference>
<dbReference type="InterPro" id="IPR006311">
    <property type="entry name" value="TAT_signal"/>
</dbReference>
<feature type="domain" description="Leucine-binding protein" evidence="4">
    <location>
        <begin position="38"/>
        <end position="375"/>
    </location>
</feature>
<dbReference type="AlphaFoldDB" id="A0A2T1HPW1"/>
<dbReference type="PANTHER" id="PTHR30483:SF6">
    <property type="entry name" value="PERIPLASMIC BINDING PROTEIN OF ABC TRANSPORTER FOR NATURAL AMINO ACIDS"/>
    <property type="match status" value="1"/>
</dbReference>
<dbReference type="OrthoDB" id="5450279at2"/>
<gene>
    <name evidence="5" type="ORF">SLNSH_18000</name>
</gene>
<comment type="similarity">
    <text evidence="1">Belongs to the leucine-binding protein family.</text>
</comment>
<comment type="caution">
    <text evidence="5">The sequence shown here is derived from an EMBL/GenBank/DDBJ whole genome shotgun (WGS) entry which is preliminary data.</text>
</comment>
<organism evidence="5 6">
    <name type="scientific">Alsobacter soli</name>
    <dbReference type="NCBI Taxonomy" id="2109933"/>
    <lineage>
        <taxon>Bacteria</taxon>
        <taxon>Pseudomonadati</taxon>
        <taxon>Pseudomonadota</taxon>
        <taxon>Alphaproteobacteria</taxon>
        <taxon>Hyphomicrobiales</taxon>
        <taxon>Alsobacteraceae</taxon>
        <taxon>Alsobacter</taxon>
    </lineage>
</organism>
<keyword evidence="2" id="KW-0732">Signal</keyword>
<keyword evidence="3" id="KW-0029">Amino-acid transport</keyword>
<dbReference type="EMBL" id="PVZS01000022">
    <property type="protein sequence ID" value="PSC03676.1"/>
    <property type="molecule type" value="Genomic_DNA"/>
</dbReference>
<accession>A0A2T1HPW1</accession>
<dbReference type="InterPro" id="IPR028082">
    <property type="entry name" value="Peripla_BP_I"/>
</dbReference>
<keyword evidence="6" id="KW-1185">Reference proteome</keyword>
<name>A0A2T1HPW1_9HYPH</name>
<dbReference type="RefSeq" id="WP_106338402.1">
    <property type="nucleotide sequence ID" value="NZ_PVZS01000022.1"/>
</dbReference>
<dbReference type="Gene3D" id="3.40.50.2300">
    <property type="match status" value="2"/>
</dbReference>
<evidence type="ECO:0000313" key="6">
    <source>
        <dbReference type="Proteomes" id="UP000239772"/>
    </source>
</evidence>
<dbReference type="PROSITE" id="PS51318">
    <property type="entry name" value="TAT"/>
    <property type="match status" value="1"/>
</dbReference>
<evidence type="ECO:0000259" key="4">
    <source>
        <dbReference type="Pfam" id="PF13458"/>
    </source>
</evidence>
<protein>
    <submittedName>
        <fullName evidence="5">ABC transporter substrate-binding protein</fullName>
    </submittedName>
</protein>
<proteinExistence type="inferred from homology"/>
<evidence type="ECO:0000256" key="3">
    <source>
        <dbReference type="ARBA" id="ARBA00022970"/>
    </source>
</evidence>